<name>A0A4R5WAA4_MYCMU</name>
<accession>A0A4R5WAA4</accession>
<feature type="region of interest" description="Disordered" evidence="1">
    <location>
        <begin position="151"/>
        <end position="178"/>
    </location>
</feature>
<sequence>MLDNALVRRCGSAATVMIGGIGTAGIALAPPAAAVHAEQYISTYCRPATVQDCRQPAVLRFDLPTDDWVQPSFTNAADGCSDISVRFSVSPAGTPGTLSSSYRLSPGQTAVGPHAHMSAGAMQVSVFATGIEGGCNTGALMAWGGTVSVDSTGKPNLPDAGPRPTPTPIPTPTGPVVH</sequence>
<comment type="caution">
    <text evidence="2">The sequence shown here is derived from an EMBL/GenBank/DDBJ whole genome shotgun (WGS) entry which is preliminary data.</text>
</comment>
<reference evidence="2 3" key="1">
    <citation type="submission" date="2019-01" db="EMBL/GenBank/DDBJ databases">
        <title>High-quality-draft genome sequences of five non-tuberculosis mycobacteriaceae isolated from a nosocomial environment.</title>
        <authorList>
            <person name="Tiago I."/>
            <person name="Alarico S."/>
            <person name="Pereira S.G."/>
            <person name="Coelho C."/>
            <person name="Maranha A."/>
            <person name="Empadinhas N."/>
        </authorList>
    </citation>
    <scope>NUCLEOTIDE SEQUENCE [LARGE SCALE GENOMIC DNA]</scope>
    <source>
        <strain evidence="2 3">24AIII</strain>
    </source>
</reference>
<proteinExistence type="predicted"/>
<evidence type="ECO:0000313" key="3">
    <source>
        <dbReference type="Proteomes" id="UP000294929"/>
    </source>
</evidence>
<feature type="compositionally biased region" description="Pro residues" evidence="1">
    <location>
        <begin position="161"/>
        <end position="178"/>
    </location>
</feature>
<organism evidence="2 3">
    <name type="scientific">Mycolicibacterium mucogenicum</name>
    <name type="common">Mycobacterium mucogenicum</name>
    <dbReference type="NCBI Taxonomy" id="56689"/>
    <lineage>
        <taxon>Bacteria</taxon>
        <taxon>Bacillati</taxon>
        <taxon>Actinomycetota</taxon>
        <taxon>Actinomycetes</taxon>
        <taxon>Mycobacteriales</taxon>
        <taxon>Mycobacteriaceae</taxon>
        <taxon>Mycolicibacterium</taxon>
    </lineage>
</organism>
<dbReference type="RefSeq" id="WP_133427771.1">
    <property type="nucleotide sequence ID" value="NZ_SDLO01000020.1"/>
</dbReference>
<gene>
    <name evidence="2" type="ORF">EUA03_20690</name>
</gene>
<evidence type="ECO:0000313" key="2">
    <source>
        <dbReference type="EMBL" id="TDK86141.1"/>
    </source>
</evidence>
<dbReference type="AlphaFoldDB" id="A0A4R5WAA4"/>
<dbReference type="Proteomes" id="UP000294929">
    <property type="component" value="Unassembled WGS sequence"/>
</dbReference>
<dbReference type="EMBL" id="SDLO01000020">
    <property type="protein sequence ID" value="TDK86141.1"/>
    <property type="molecule type" value="Genomic_DNA"/>
</dbReference>
<evidence type="ECO:0000256" key="1">
    <source>
        <dbReference type="SAM" id="MobiDB-lite"/>
    </source>
</evidence>
<protein>
    <submittedName>
        <fullName evidence="2">Uncharacterized protein</fullName>
    </submittedName>
</protein>